<dbReference type="PANTHER" id="PTHR30419">
    <property type="entry name" value="HTH-TYPE TRANSCRIPTIONAL REGULATOR YBHD"/>
    <property type="match status" value="1"/>
</dbReference>
<dbReference type="InterPro" id="IPR000847">
    <property type="entry name" value="LysR_HTH_N"/>
</dbReference>
<evidence type="ECO:0000256" key="2">
    <source>
        <dbReference type="ARBA" id="ARBA00023015"/>
    </source>
</evidence>
<evidence type="ECO:0000256" key="1">
    <source>
        <dbReference type="ARBA" id="ARBA00009437"/>
    </source>
</evidence>
<keyword evidence="7" id="KW-1185">Reference proteome</keyword>
<dbReference type="STRING" id="83767.SAMN05660652_02669"/>
<evidence type="ECO:0000313" key="6">
    <source>
        <dbReference type="EMBL" id="SDH99103.1"/>
    </source>
</evidence>
<evidence type="ECO:0000256" key="3">
    <source>
        <dbReference type="ARBA" id="ARBA00023125"/>
    </source>
</evidence>
<proteinExistence type="inferred from homology"/>
<dbReference type="PANTHER" id="PTHR30419:SF2">
    <property type="entry name" value="LYSR FAMILY TRANSCRIPTIONAL REGULATOR"/>
    <property type="match status" value="1"/>
</dbReference>
<protein>
    <submittedName>
        <fullName evidence="6">Transcriptional regulator, LysR family</fullName>
    </submittedName>
</protein>
<dbReference type="AlphaFoldDB" id="A0A1G8GXH9"/>
<comment type="similarity">
    <text evidence="1">Belongs to the LysR transcriptional regulatory family.</text>
</comment>
<feature type="domain" description="HTH lysR-type" evidence="5">
    <location>
        <begin position="11"/>
        <end position="68"/>
    </location>
</feature>
<dbReference type="InterPro" id="IPR036388">
    <property type="entry name" value="WH-like_DNA-bd_sf"/>
</dbReference>
<dbReference type="InterPro" id="IPR036390">
    <property type="entry name" value="WH_DNA-bd_sf"/>
</dbReference>
<dbReference type="RefSeq" id="WP_091938396.1">
    <property type="nucleotide sequence ID" value="NZ_FNCY01000011.1"/>
</dbReference>
<dbReference type="EMBL" id="FNCY01000011">
    <property type="protein sequence ID" value="SDH99103.1"/>
    <property type="molecule type" value="Genomic_DNA"/>
</dbReference>
<keyword evidence="4" id="KW-0804">Transcription</keyword>
<evidence type="ECO:0000259" key="5">
    <source>
        <dbReference type="PROSITE" id="PS50931"/>
    </source>
</evidence>
<reference evidence="6 7" key="1">
    <citation type="submission" date="2016-10" db="EMBL/GenBank/DDBJ databases">
        <authorList>
            <person name="de Groot N.N."/>
        </authorList>
    </citation>
    <scope>NUCLEOTIDE SEQUENCE [LARGE SCALE GENOMIC DNA]</scope>
    <source>
        <strain evidence="6 7">DSM 5885</strain>
    </source>
</reference>
<accession>A0A1G8GXH9</accession>
<dbReference type="Gene3D" id="1.10.10.10">
    <property type="entry name" value="Winged helix-like DNA-binding domain superfamily/Winged helix DNA-binding domain"/>
    <property type="match status" value="1"/>
</dbReference>
<dbReference type="SUPFAM" id="SSF46785">
    <property type="entry name" value="Winged helix' DNA-binding domain"/>
    <property type="match status" value="1"/>
</dbReference>
<dbReference type="InterPro" id="IPR005119">
    <property type="entry name" value="LysR_subst-bd"/>
</dbReference>
<dbReference type="Pfam" id="PF00126">
    <property type="entry name" value="HTH_1"/>
    <property type="match status" value="1"/>
</dbReference>
<dbReference type="GO" id="GO:0005829">
    <property type="term" value="C:cytosol"/>
    <property type="evidence" value="ECO:0007669"/>
    <property type="project" value="TreeGrafter"/>
</dbReference>
<name>A0A1G8GXH9_9RHOO</name>
<dbReference type="Gene3D" id="3.40.190.10">
    <property type="entry name" value="Periplasmic binding protein-like II"/>
    <property type="match status" value="2"/>
</dbReference>
<dbReference type="SUPFAM" id="SSF53850">
    <property type="entry name" value="Periplasmic binding protein-like II"/>
    <property type="match status" value="1"/>
</dbReference>
<evidence type="ECO:0000313" key="7">
    <source>
        <dbReference type="Proteomes" id="UP000198607"/>
    </source>
</evidence>
<dbReference type="GO" id="GO:0003700">
    <property type="term" value="F:DNA-binding transcription factor activity"/>
    <property type="evidence" value="ECO:0007669"/>
    <property type="project" value="InterPro"/>
</dbReference>
<sequence>MRTTAYNLARFDLVSVRLAVACAQTGSLTAAARETHLALAAASRRIRELENAVDSPLFVRHTKGLLPTAAGRVFVKHGLALLHTMDEIGAELADLQQGIARHIRLHSSSAAITEYLPPLLARHAELHPNVRIDVEEMVSELVVASLREGRTDVAVFVEGPDVSDMSVRSFRSDELIFVLPKGHPLARSKKPLFFVDTLDEEQICLSAGAASLQKQRAAALAVNRPLKIRMQLRSFEAVCHMVAAGLGIALLPKGATQPLIKSLQLAWRPLGDAWGQRNLLIAVGQNEEDPGILDFVNFLAESALSEAGQGPAAAAP</sequence>
<dbReference type="Proteomes" id="UP000198607">
    <property type="component" value="Unassembled WGS sequence"/>
</dbReference>
<dbReference type="GO" id="GO:0003677">
    <property type="term" value="F:DNA binding"/>
    <property type="evidence" value="ECO:0007669"/>
    <property type="project" value="UniProtKB-KW"/>
</dbReference>
<dbReference type="PROSITE" id="PS50931">
    <property type="entry name" value="HTH_LYSR"/>
    <property type="match status" value="1"/>
</dbReference>
<evidence type="ECO:0000256" key="4">
    <source>
        <dbReference type="ARBA" id="ARBA00023163"/>
    </source>
</evidence>
<dbReference type="Pfam" id="PF03466">
    <property type="entry name" value="LysR_substrate"/>
    <property type="match status" value="1"/>
</dbReference>
<keyword evidence="2" id="KW-0805">Transcription regulation</keyword>
<gene>
    <name evidence="6" type="ORF">SAMN05660652_02669</name>
</gene>
<keyword evidence="3" id="KW-0238">DNA-binding</keyword>
<dbReference type="InterPro" id="IPR050950">
    <property type="entry name" value="HTH-type_LysR_regulators"/>
</dbReference>
<organism evidence="6 7">
    <name type="scientific">Propionivibrio dicarboxylicus</name>
    <dbReference type="NCBI Taxonomy" id="83767"/>
    <lineage>
        <taxon>Bacteria</taxon>
        <taxon>Pseudomonadati</taxon>
        <taxon>Pseudomonadota</taxon>
        <taxon>Betaproteobacteria</taxon>
        <taxon>Rhodocyclales</taxon>
        <taxon>Rhodocyclaceae</taxon>
        <taxon>Propionivibrio</taxon>
    </lineage>
</organism>
<dbReference type="OrthoDB" id="9785974at2"/>